<dbReference type="AlphaFoldDB" id="A0A518XFY4"/>
<protein>
    <submittedName>
        <fullName evidence="1">Uncharacterized protein</fullName>
    </submittedName>
</protein>
<keyword evidence="2" id="KW-1185">Reference proteome</keyword>
<organism evidence="1 2">
    <name type="scientific">Candidatus Pantoea soli</name>
    <dbReference type="NCBI Taxonomy" id="3098669"/>
    <lineage>
        <taxon>Bacteria</taxon>
        <taxon>Pseudomonadati</taxon>
        <taxon>Pseudomonadota</taxon>
        <taxon>Gammaproteobacteria</taxon>
        <taxon>Enterobacterales</taxon>
        <taxon>Erwiniaceae</taxon>
        <taxon>Pantoea</taxon>
    </lineage>
</organism>
<dbReference type="KEGG" id="pdis:D8B20_15075"/>
<accession>A0A518XFY4</accession>
<dbReference type="EMBL" id="CP032702">
    <property type="protein sequence ID" value="QDY43114.1"/>
    <property type="molecule type" value="Genomic_DNA"/>
</dbReference>
<gene>
    <name evidence="1" type="ORF">D8B20_15075</name>
</gene>
<dbReference type="Proteomes" id="UP000319411">
    <property type="component" value="Chromosome"/>
</dbReference>
<reference evidence="1 2" key="1">
    <citation type="submission" date="2018-10" db="EMBL/GenBank/DDBJ databases">
        <title>Genome Sequencing of Pantoea dispersa DSM 32899.</title>
        <authorList>
            <person name="Nawrath M."/>
            <person name="Ottenheim C."/>
            <person name="Wilm A."/>
            <person name="Zimmermann W."/>
            <person name="Wu J.C."/>
        </authorList>
    </citation>
    <scope>NUCLEOTIDE SEQUENCE [LARGE SCALE GENOMIC DNA]</scope>
    <source>
        <strain evidence="1 2">DSM 32899</strain>
    </source>
</reference>
<evidence type="ECO:0000313" key="1">
    <source>
        <dbReference type="EMBL" id="QDY43114.1"/>
    </source>
</evidence>
<proteinExistence type="predicted"/>
<evidence type="ECO:0000313" key="2">
    <source>
        <dbReference type="Proteomes" id="UP000319411"/>
    </source>
</evidence>
<name>A0A518XFY4_9GAMM</name>
<sequence>MRDFLTIQPHRATFSTGMEGEQPPAMACHQVQGVTIDLLAMDTPDAAPIGCRSGGLFYLHSATISLNTSLAVRFSRSGSPLPAPFRLQHESA</sequence>